<evidence type="ECO:0000313" key="8">
    <source>
        <dbReference type="Proteomes" id="UP000282613"/>
    </source>
</evidence>
<dbReference type="InterPro" id="IPR018122">
    <property type="entry name" value="TF_fork_head_CS_1"/>
</dbReference>
<comment type="subcellular location">
    <subcellularLocation>
        <location evidence="5">Nucleus</location>
    </subcellularLocation>
</comment>
<dbReference type="InterPro" id="IPR045912">
    <property type="entry name" value="FOXJ2/3-like"/>
</dbReference>
<dbReference type="WBParaSite" id="TASK_0000108301-mRNA-1">
    <property type="protein sequence ID" value="TASK_0000108301-mRNA-1"/>
    <property type="gene ID" value="TASK_0000108301"/>
</dbReference>
<dbReference type="PROSITE" id="PS00657">
    <property type="entry name" value="FORK_HEAD_1"/>
    <property type="match status" value="1"/>
</dbReference>
<keyword evidence="4 5" id="KW-0539">Nucleus</keyword>
<protein>
    <submittedName>
        <fullName evidence="9">Fork-head domain-containing protein</fullName>
    </submittedName>
</protein>
<dbReference type="Proteomes" id="UP000282613">
    <property type="component" value="Unassembled WGS sequence"/>
</dbReference>
<dbReference type="PRINTS" id="PR00053">
    <property type="entry name" value="FORKHEAD"/>
</dbReference>
<dbReference type="STRING" id="60517.A0A158R6Y0"/>
<keyword evidence="2 5" id="KW-0238">DNA-binding</keyword>
<evidence type="ECO:0000259" key="6">
    <source>
        <dbReference type="PROSITE" id="PS50039"/>
    </source>
</evidence>
<evidence type="ECO:0000256" key="5">
    <source>
        <dbReference type="PROSITE-ProRule" id="PRU00089"/>
    </source>
</evidence>
<sequence length="450" mass="50615">MTEIDDSLTAMDWLVNPAIDIFSGLKINAFLFDQVSQPEKRDYLSVNIKSEPTHSDKPPYSYAELIKKAIESSPQRKMTLNEIYEWICKNFPYYREGQNGWKVFPSKTAKCKPPILRNSPMQLKASTSEPSGSMLGSLCNRSFEIVPNFGGPFSEEQLGDKLVRHFFPFLSRGLSVDMESHVVNAHFLGKAIMETRATSEAAQSRKLNSTFRQLVDSLFPRPTANFDTSSNFPAQSTDPETDLLKSRLHTNLWIASFFDWSAVDQSGIGATTGLLSRLERLTTEPSTTELLSLNECLENIFNGKPSTTVDFDSSSSSPQILPGIQDSFGPCAPKDLDVMDDPAAKDGDLYGRPISWVQSILQHEDDHPKDEETVYQRRVTSYFEPISLDGMLQLPPINDLQRREEFRSTRVIPPPLYHSDMDLVSTESVGYGASWSTPAQRNTFSWEAIH</sequence>
<keyword evidence="1" id="KW-0805">Transcription regulation</keyword>
<name>A0A158R6Y0_TAEAS</name>
<evidence type="ECO:0000313" key="7">
    <source>
        <dbReference type="EMBL" id="VDK22425.1"/>
    </source>
</evidence>
<dbReference type="GO" id="GO:0000978">
    <property type="term" value="F:RNA polymerase II cis-regulatory region sequence-specific DNA binding"/>
    <property type="evidence" value="ECO:0007669"/>
    <property type="project" value="TreeGrafter"/>
</dbReference>
<keyword evidence="8" id="KW-1185">Reference proteome</keyword>
<feature type="DNA-binding region" description="Fork-head" evidence="5">
    <location>
        <begin position="57"/>
        <end position="102"/>
    </location>
</feature>
<dbReference type="InterPro" id="IPR001766">
    <property type="entry name" value="Fork_head_dom"/>
</dbReference>
<keyword evidence="3" id="KW-0804">Transcription</keyword>
<evidence type="ECO:0000256" key="1">
    <source>
        <dbReference type="ARBA" id="ARBA00023015"/>
    </source>
</evidence>
<evidence type="ECO:0000256" key="2">
    <source>
        <dbReference type="ARBA" id="ARBA00023125"/>
    </source>
</evidence>
<reference evidence="9" key="1">
    <citation type="submission" date="2016-04" db="UniProtKB">
        <authorList>
            <consortium name="WormBaseParasite"/>
        </authorList>
    </citation>
    <scope>IDENTIFICATION</scope>
</reference>
<dbReference type="Gene3D" id="1.10.10.10">
    <property type="entry name" value="Winged helix-like DNA-binding domain superfamily/Winged helix DNA-binding domain"/>
    <property type="match status" value="1"/>
</dbReference>
<dbReference type="AlphaFoldDB" id="A0A158R6Y0"/>
<dbReference type="EMBL" id="UYRS01000211">
    <property type="protein sequence ID" value="VDK22425.1"/>
    <property type="molecule type" value="Genomic_DNA"/>
</dbReference>
<feature type="domain" description="Fork-head" evidence="6">
    <location>
        <begin position="57"/>
        <end position="102"/>
    </location>
</feature>
<evidence type="ECO:0000313" key="9">
    <source>
        <dbReference type="WBParaSite" id="TASK_0000108301-mRNA-1"/>
    </source>
</evidence>
<dbReference type="PANTHER" id="PTHR46078:SF2">
    <property type="entry name" value="FORK-HEAD DOMAIN-CONTAINING PROTEIN"/>
    <property type="match status" value="1"/>
</dbReference>
<dbReference type="PROSITE" id="PS50039">
    <property type="entry name" value="FORK_HEAD_3"/>
    <property type="match status" value="1"/>
</dbReference>
<dbReference type="InterPro" id="IPR036390">
    <property type="entry name" value="WH_DNA-bd_sf"/>
</dbReference>
<dbReference type="GO" id="GO:0005634">
    <property type="term" value="C:nucleus"/>
    <property type="evidence" value="ECO:0007669"/>
    <property type="project" value="UniProtKB-SubCell"/>
</dbReference>
<dbReference type="SMART" id="SM00339">
    <property type="entry name" value="FH"/>
    <property type="match status" value="1"/>
</dbReference>
<reference evidence="7 8" key="2">
    <citation type="submission" date="2018-11" db="EMBL/GenBank/DDBJ databases">
        <authorList>
            <consortium name="Pathogen Informatics"/>
        </authorList>
    </citation>
    <scope>NUCLEOTIDE SEQUENCE [LARGE SCALE GENOMIC DNA]</scope>
</reference>
<gene>
    <name evidence="7" type="ORF">TASK_LOCUS1084</name>
</gene>
<dbReference type="InterPro" id="IPR036388">
    <property type="entry name" value="WH-like_DNA-bd_sf"/>
</dbReference>
<evidence type="ECO:0000256" key="3">
    <source>
        <dbReference type="ARBA" id="ARBA00023163"/>
    </source>
</evidence>
<dbReference type="GO" id="GO:0000981">
    <property type="term" value="F:DNA-binding transcription factor activity, RNA polymerase II-specific"/>
    <property type="evidence" value="ECO:0007669"/>
    <property type="project" value="TreeGrafter"/>
</dbReference>
<dbReference type="PANTHER" id="PTHR46078">
    <property type="entry name" value="FORKHEAD BOX PROTEIN J2 FAMILY MEMBER"/>
    <property type="match status" value="1"/>
</dbReference>
<dbReference type="Pfam" id="PF00250">
    <property type="entry name" value="Forkhead"/>
    <property type="match status" value="1"/>
</dbReference>
<evidence type="ECO:0000256" key="4">
    <source>
        <dbReference type="ARBA" id="ARBA00023242"/>
    </source>
</evidence>
<organism evidence="9">
    <name type="scientific">Taenia asiatica</name>
    <name type="common">Asian tapeworm</name>
    <dbReference type="NCBI Taxonomy" id="60517"/>
    <lineage>
        <taxon>Eukaryota</taxon>
        <taxon>Metazoa</taxon>
        <taxon>Spiralia</taxon>
        <taxon>Lophotrochozoa</taxon>
        <taxon>Platyhelminthes</taxon>
        <taxon>Cestoda</taxon>
        <taxon>Eucestoda</taxon>
        <taxon>Cyclophyllidea</taxon>
        <taxon>Taeniidae</taxon>
        <taxon>Taenia</taxon>
    </lineage>
</organism>
<proteinExistence type="predicted"/>
<dbReference type="OrthoDB" id="10029558at2759"/>
<accession>A0A158R6Y0</accession>
<dbReference type="SUPFAM" id="SSF46785">
    <property type="entry name" value="Winged helix' DNA-binding domain"/>
    <property type="match status" value="1"/>
</dbReference>